<evidence type="ECO:0000313" key="2">
    <source>
        <dbReference type="Proteomes" id="UP000011770"/>
    </source>
</evidence>
<protein>
    <submittedName>
        <fullName evidence="1">Uncharacterized protein</fullName>
    </submittedName>
</protein>
<name>M3GXZ5_9LEPT</name>
<sequence length="39" mass="4910">MKNKSGEYRFYKNQTKFFTENFIISKVDLYNKNIIFYFE</sequence>
<dbReference type="Proteomes" id="UP000011770">
    <property type="component" value="Unassembled WGS sequence"/>
</dbReference>
<dbReference type="AlphaFoldDB" id="M3GXZ5"/>
<evidence type="ECO:0000313" key="1">
    <source>
        <dbReference type="EMBL" id="EMF81771.1"/>
    </source>
</evidence>
<dbReference type="EMBL" id="AHOR02000031">
    <property type="protein sequence ID" value="EMF81771.1"/>
    <property type="molecule type" value="Genomic_DNA"/>
</dbReference>
<comment type="caution">
    <text evidence="1">The sequence shown here is derived from an EMBL/GenBank/DDBJ whole genome shotgun (WGS) entry which is preliminary data.</text>
</comment>
<gene>
    <name evidence="1" type="ORF">LEP1GSC188_2324</name>
</gene>
<reference evidence="1 2" key="1">
    <citation type="submission" date="2013-01" db="EMBL/GenBank/DDBJ databases">
        <authorList>
            <person name="Harkins D.M."/>
            <person name="Durkin A.S."/>
            <person name="Brinkac L.M."/>
            <person name="Haft D.H."/>
            <person name="Selengut J.D."/>
            <person name="Sanka R."/>
            <person name="DePew J."/>
            <person name="Purushe J."/>
            <person name="Tulsiani S.M."/>
            <person name="Graham G.C."/>
            <person name="Burns M.-A."/>
            <person name="Dohnt M.F."/>
            <person name="Smythe L.D."/>
            <person name="McKay D.B."/>
            <person name="Craig S.B."/>
            <person name="Vinetz J.M."/>
            <person name="Sutton G.G."/>
            <person name="Nierman W.C."/>
            <person name="Fouts D.E."/>
        </authorList>
    </citation>
    <scope>NUCLEOTIDE SEQUENCE [LARGE SCALE GENOMIC DNA]</scope>
    <source>
        <strain evidence="1 2">LT2116</strain>
    </source>
</reference>
<organism evidence="1 2">
    <name type="scientific">Leptospira weilii serovar Topaz str. LT2116</name>
    <dbReference type="NCBI Taxonomy" id="1088540"/>
    <lineage>
        <taxon>Bacteria</taxon>
        <taxon>Pseudomonadati</taxon>
        <taxon>Spirochaetota</taxon>
        <taxon>Spirochaetia</taxon>
        <taxon>Leptospirales</taxon>
        <taxon>Leptospiraceae</taxon>
        <taxon>Leptospira</taxon>
    </lineage>
</organism>
<accession>M3GXZ5</accession>
<proteinExistence type="predicted"/>